<dbReference type="RefSeq" id="WP_416206726.1">
    <property type="nucleotide sequence ID" value="NZ_JBBKTX010000019.1"/>
</dbReference>
<dbReference type="Gene3D" id="3.30.565.10">
    <property type="entry name" value="Histidine kinase-like ATPase, C-terminal domain"/>
    <property type="match status" value="1"/>
</dbReference>
<name>A0ABW8NL69_9GAMM</name>
<dbReference type="SUPFAM" id="SSF55785">
    <property type="entry name" value="PYP-like sensor domain (PAS domain)"/>
    <property type="match status" value="1"/>
</dbReference>
<dbReference type="SUPFAM" id="SSF47384">
    <property type="entry name" value="Homodimeric domain of signal transducing histidine kinase"/>
    <property type="match status" value="1"/>
</dbReference>
<feature type="coiled-coil region" evidence="7">
    <location>
        <begin position="203"/>
        <end position="237"/>
    </location>
</feature>
<dbReference type="Proteomes" id="UP001620597">
    <property type="component" value="Unassembled WGS sequence"/>
</dbReference>
<dbReference type="PROSITE" id="PS50110">
    <property type="entry name" value="RESPONSE_REGULATORY"/>
    <property type="match status" value="1"/>
</dbReference>
<keyword evidence="3 6" id="KW-0597">Phosphoprotein</keyword>
<dbReference type="Pfam" id="PF02518">
    <property type="entry name" value="HATPase_c"/>
    <property type="match status" value="1"/>
</dbReference>
<comment type="catalytic activity">
    <reaction evidence="1">
        <text>ATP + protein L-histidine = ADP + protein N-phospho-L-histidine.</text>
        <dbReference type="EC" id="2.7.13.3"/>
    </reaction>
</comment>
<dbReference type="EC" id="2.7.13.3" evidence="2"/>
<evidence type="ECO:0000256" key="3">
    <source>
        <dbReference type="ARBA" id="ARBA00022553"/>
    </source>
</evidence>
<organism evidence="11 12">
    <name type="scientific">Oceanobacter antarcticus</name>
    <dbReference type="NCBI Taxonomy" id="3133425"/>
    <lineage>
        <taxon>Bacteria</taxon>
        <taxon>Pseudomonadati</taxon>
        <taxon>Pseudomonadota</taxon>
        <taxon>Gammaproteobacteria</taxon>
        <taxon>Oceanospirillales</taxon>
        <taxon>Oceanospirillaceae</taxon>
        <taxon>Oceanobacter</taxon>
    </lineage>
</organism>
<dbReference type="Pfam" id="PF00072">
    <property type="entry name" value="Response_reg"/>
    <property type="match status" value="1"/>
</dbReference>
<evidence type="ECO:0000313" key="12">
    <source>
        <dbReference type="Proteomes" id="UP001620597"/>
    </source>
</evidence>
<evidence type="ECO:0000259" key="9">
    <source>
        <dbReference type="PROSITE" id="PS50109"/>
    </source>
</evidence>
<feature type="compositionally biased region" description="Low complexity" evidence="8">
    <location>
        <begin position="16"/>
        <end position="30"/>
    </location>
</feature>
<dbReference type="InterPro" id="IPR003594">
    <property type="entry name" value="HATPase_dom"/>
</dbReference>
<dbReference type="InterPro" id="IPR000014">
    <property type="entry name" value="PAS"/>
</dbReference>
<dbReference type="Gene3D" id="3.30.450.20">
    <property type="entry name" value="PAS domain"/>
    <property type="match status" value="1"/>
</dbReference>
<dbReference type="PROSITE" id="PS50109">
    <property type="entry name" value="HIS_KIN"/>
    <property type="match status" value="1"/>
</dbReference>
<reference evidence="11 12" key="1">
    <citation type="submission" date="2024-03" db="EMBL/GenBank/DDBJ databases">
        <title>High-quality draft genome sequence of Oceanobacter sp. wDCs-4.</title>
        <authorList>
            <person name="Dong C."/>
        </authorList>
    </citation>
    <scope>NUCLEOTIDE SEQUENCE [LARGE SCALE GENOMIC DNA]</scope>
    <source>
        <strain evidence="12">wDCs-4</strain>
    </source>
</reference>
<dbReference type="InterPro" id="IPR003661">
    <property type="entry name" value="HisK_dim/P_dom"/>
</dbReference>
<dbReference type="InterPro" id="IPR011006">
    <property type="entry name" value="CheY-like_superfamily"/>
</dbReference>
<evidence type="ECO:0000256" key="8">
    <source>
        <dbReference type="SAM" id="MobiDB-lite"/>
    </source>
</evidence>
<gene>
    <name evidence="11" type="ORF">WG929_14990</name>
</gene>
<dbReference type="InterPro" id="IPR004358">
    <property type="entry name" value="Sig_transdc_His_kin-like_C"/>
</dbReference>
<keyword evidence="4" id="KW-0808">Transferase</keyword>
<dbReference type="PANTHER" id="PTHR43047">
    <property type="entry name" value="TWO-COMPONENT HISTIDINE PROTEIN KINASE"/>
    <property type="match status" value="1"/>
</dbReference>
<protein>
    <recommendedName>
        <fullName evidence="2">histidine kinase</fullName>
        <ecNumber evidence="2">2.7.13.3</ecNumber>
    </recommendedName>
</protein>
<dbReference type="Pfam" id="PF00989">
    <property type="entry name" value="PAS"/>
    <property type="match status" value="1"/>
</dbReference>
<accession>A0ABW8NL69</accession>
<evidence type="ECO:0000256" key="2">
    <source>
        <dbReference type="ARBA" id="ARBA00012438"/>
    </source>
</evidence>
<dbReference type="GO" id="GO:0016301">
    <property type="term" value="F:kinase activity"/>
    <property type="evidence" value="ECO:0007669"/>
    <property type="project" value="UniProtKB-KW"/>
</dbReference>
<evidence type="ECO:0000256" key="6">
    <source>
        <dbReference type="PROSITE-ProRule" id="PRU00169"/>
    </source>
</evidence>
<dbReference type="InterPro" id="IPR001789">
    <property type="entry name" value="Sig_transdc_resp-reg_receiver"/>
</dbReference>
<dbReference type="SMART" id="SM00388">
    <property type="entry name" value="HisKA"/>
    <property type="match status" value="1"/>
</dbReference>
<keyword evidence="12" id="KW-1185">Reference proteome</keyword>
<keyword evidence="5 11" id="KW-0418">Kinase</keyword>
<evidence type="ECO:0000256" key="7">
    <source>
        <dbReference type="SAM" id="Coils"/>
    </source>
</evidence>
<evidence type="ECO:0000256" key="4">
    <source>
        <dbReference type="ARBA" id="ARBA00022679"/>
    </source>
</evidence>
<evidence type="ECO:0000259" key="10">
    <source>
        <dbReference type="PROSITE" id="PS50110"/>
    </source>
</evidence>
<dbReference type="Gene3D" id="3.40.50.2300">
    <property type="match status" value="1"/>
</dbReference>
<dbReference type="InterPro" id="IPR035965">
    <property type="entry name" value="PAS-like_dom_sf"/>
</dbReference>
<dbReference type="CDD" id="cd00082">
    <property type="entry name" value="HisKA"/>
    <property type="match status" value="1"/>
</dbReference>
<dbReference type="PRINTS" id="PR00344">
    <property type="entry name" value="BCTRLSENSOR"/>
</dbReference>
<evidence type="ECO:0000313" key="11">
    <source>
        <dbReference type="EMBL" id="MFK4753719.1"/>
    </source>
</evidence>
<feature type="domain" description="Response regulatory" evidence="10">
    <location>
        <begin position="480"/>
        <end position="597"/>
    </location>
</feature>
<dbReference type="InterPro" id="IPR036097">
    <property type="entry name" value="HisK_dim/P_sf"/>
</dbReference>
<proteinExistence type="predicted"/>
<feature type="domain" description="Histidine kinase" evidence="9">
    <location>
        <begin position="237"/>
        <end position="450"/>
    </location>
</feature>
<keyword evidence="7" id="KW-0175">Coiled coil</keyword>
<evidence type="ECO:0000256" key="5">
    <source>
        <dbReference type="ARBA" id="ARBA00022777"/>
    </source>
</evidence>
<dbReference type="Gene3D" id="1.10.287.130">
    <property type="match status" value="1"/>
</dbReference>
<comment type="caution">
    <text evidence="11">The sequence shown here is derived from an EMBL/GenBank/DDBJ whole genome shotgun (WGS) entry which is preliminary data.</text>
</comment>
<sequence length="599" mass="67170">MRKRYDHPHVSGSDTNQNNGLSNSLNSSNKHNNEHNNEHNAEDQALIQNLIGLGAFSARKSYYPELLQKIDELESEKERYQWLFENALHGIFQARASGGISGANPAIARMCGYRDANEFRFSVTSLRNDLFYDPDDLDQLMLRVNQLGPQQSFETRFKRKLGMEPLPVSINVLLKDREQGLIEVFVHDITERKRAQAAMARINNELEQRVEIRTRELQAAKQEAEAANASKDKYLAAASHDLLQPMNAARLLVATLQERPLDSDNQILVERIHTALTGAEELLADLLDISRLDANAVTPDNEEFAVSDLFNTLYSEFQPQAQQASLALHMVQSRLRIRSDSRLLMRILRNFVSNAIRYTPAGRVLIGCRRRGEQLQLMVCDSGPGIAEHQRSEIFREFRQLDNANQGRSKGVGLGLAIVERIARMMDHPVAIHSRVGVGSCFSVTVPLAHPDDQVSSLCADRADTVPAGLATSARLDHVRVLVIDNEETIRLSMKSLLQAWGCNVITASNGEVAQDAWYHFRPDIVLADYHLDHNETGTVVIRALATEDSDVLTTPLIVITADRSDNIRQEITRLGATRLNKPVKPAKLRALMAYLLEQ</sequence>
<dbReference type="NCBIfam" id="NF041832">
    <property type="entry name" value="near_NosP_CTERM"/>
    <property type="match status" value="1"/>
</dbReference>
<dbReference type="Pfam" id="PF00512">
    <property type="entry name" value="HisKA"/>
    <property type="match status" value="1"/>
</dbReference>
<dbReference type="PANTHER" id="PTHR43047:SF9">
    <property type="entry name" value="HISTIDINE KINASE"/>
    <property type="match status" value="1"/>
</dbReference>
<dbReference type="EMBL" id="JBBKTX010000019">
    <property type="protein sequence ID" value="MFK4753719.1"/>
    <property type="molecule type" value="Genomic_DNA"/>
</dbReference>
<dbReference type="SUPFAM" id="SSF55874">
    <property type="entry name" value="ATPase domain of HSP90 chaperone/DNA topoisomerase II/histidine kinase"/>
    <property type="match status" value="1"/>
</dbReference>
<dbReference type="SMART" id="SM00387">
    <property type="entry name" value="HATPase_c"/>
    <property type="match status" value="1"/>
</dbReference>
<dbReference type="InterPro" id="IPR013767">
    <property type="entry name" value="PAS_fold"/>
</dbReference>
<feature type="region of interest" description="Disordered" evidence="8">
    <location>
        <begin position="1"/>
        <end position="37"/>
    </location>
</feature>
<feature type="modified residue" description="4-aspartylphosphate" evidence="6">
    <location>
        <position position="529"/>
    </location>
</feature>
<dbReference type="InterPro" id="IPR005467">
    <property type="entry name" value="His_kinase_dom"/>
</dbReference>
<dbReference type="SUPFAM" id="SSF52172">
    <property type="entry name" value="CheY-like"/>
    <property type="match status" value="1"/>
</dbReference>
<dbReference type="SMART" id="SM00448">
    <property type="entry name" value="REC"/>
    <property type="match status" value="1"/>
</dbReference>
<dbReference type="InterPro" id="IPR036890">
    <property type="entry name" value="HATPase_C_sf"/>
</dbReference>
<evidence type="ECO:0000256" key="1">
    <source>
        <dbReference type="ARBA" id="ARBA00000085"/>
    </source>
</evidence>
<dbReference type="CDD" id="cd00156">
    <property type="entry name" value="REC"/>
    <property type="match status" value="1"/>
</dbReference>
<dbReference type="NCBIfam" id="TIGR00229">
    <property type="entry name" value="sensory_box"/>
    <property type="match status" value="1"/>
</dbReference>